<proteinExistence type="predicted"/>
<dbReference type="EMBL" id="VSSQ01127413">
    <property type="protein sequence ID" value="MPN56730.1"/>
    <property type="molecule type" value="Genomic_DNA"/>
</dbReference>
<gene>
    <name evidence="1" type="ORF">SDC9_204422</name>
</gene>
<sequence length="93" mass="10664">MVDLAREKINAQEKDDYNLEPESYPLVMDAPFSKADEKHVSSISKVLPEIAEQVIMVVMEKDWTFAQTEMEDRVGNKYRLVKGSETLTTIKTL</sequence>
<dbReference type="AlphaFoldDB" id="A0A645J0P8"/>
<comment type="caution">
    <text evidence="1">The sequence shown here is derived from an EMBL/GenBank/DDBJ whole genome shotgun (WGS) entry which is preliminary data.</text>
</comment>
<protein>
    <submittedName>
        <fullName evidence="1">Uncharacterized protein</fullName>
    </submittedName>
</protein>
<accession>A0A645J0P8</accession>
<reference evidence="1" key="1">
    <citation type="submission" date="2019-08" db="EMBL/GenBank/DDBJ databases">
        <authorList>
            <person name="Kucharzyk K."/>
            <person name="Murdoch R.W."/>
            <person name="Higgins S."/>
            <person name="Loffler F."/>
        </authorList>
    </citation>
    <scope>NUCLEOTIDE SEQUENCE</scope>
</reference>
<organism evidence="1">
    <name type="scientific">bioreactor metagenome</name>
    <dbReference type="NCBI Taxonomy" id="1076179"/>
    <lineage>
        <taxon>unclassified sequences</taxon>
        <taxon>metagenomes</taxon>
        <taxon>ecological metagenomes</taxon>
    </lineage>
</organism>
<evidence type="ECO:0000313" key="1">
    <source>
        <dbReference type="EMBL" id="MPN56730.1"/>
    </source>
</evidence>
<name>A0A645J0P8_9ZZZZ</name>